<keyword evidence="1" id="KW-0614">Plasmid</keyword>
<organism evidence="1">
    <name type="scientific">Pseudomonas syringae pv. actinidiae</name>
    <dbReference type="NCBI Taxonomy" id="103796"/>
    <lineage>
        <taxon>Bacteria</taxon>
        <taxon>Pseudomonadati</taxon>
        <taxon>Pseudomonadota</taxon>
        <taxon>Gammaproteobacteria</taxon>
        <taxon>Pseudomonadales</taxon>
        <taxon>Pseudomonadaceae</taxon>
        <taxon>Pseudomonas</taxon>
        <taxon>Pseudomonas syringae</taxon>
    </lineage>
</organism>
<sequence length="46" mass="5219">MTYHAAMNATIKGETSKCFGGKKGMTQKKLRMMKLVRYLSRSIHGK</sequence>
<geneLocation type="plasmid" evidence="1">
    <name>pPK_RT811</name>
</geneLocation>
<name>A0A2P0QFW9_PSESF</name>
<dbReference type="EMBL" id="KX009064">
    <property type="protein sequence ID" value="ARO45294.1"/>
    <property type="molecule type" value="Genomic_DNA"/>
</dbReference>
<reference evidence="1" key="1">
    <citation type="submission" date="2016-03" db="EMBL/GenBank/DDBJ databases">
        <title>The evolution of Pseudomonas syringae pv. actinidiae in New Zealand.</title>
        <authorList>
            <person name="Taiaroa G."/>
            <person name="Poulter R.T.M."/>
            <person name="Lamont I."/>
            <person name="Stockwell P."/>
            <person name="Butler M.I."/>
        </authorList>
    </citation>
    <scope>NUCLEOTIDE SEQUENCE</scope>
    <source>
        <strain evidence="1">RT811</strain>
        <plasmid evidence="1">pPK_RT811</plasmid>
    </source>
</reference>
<proteinExistence type="predicted"/>
<protein>
    <submittedName>
        <fullName evidence="1">Uncharacterized protein</fullName>
    </submittedName>
</protein>
<dbReference type="RefSeq" id="WP_172687387.1">
    <property type="nucleotide sequence ID" value="NZ_KX009064.1"/>
</dbReference>
<evidence type="ECO:0000313" key="1">
    <source>
        <dbReference type="EMBL" id="ARO45294.1"/>
    </source>
</evidence>
<accession>A0A2P0QFW9</accession>
<dbReference type="AlphaFoldDB" id="A0A2P0QFW9"/>